<dbReference type="AlphaFoldDB" id="A0A975K652"/>
<keyword evidence="2" id="KW-0479">Metal-binding</keyword>
<gene>
    <name evidence="6" type="ORF">KFK14_18900</name>
</gene>
<dbReference type="GO" id="GO:0046872">
    <property type="term" value="F:metal ion binding"/>
    <property type="evidence" value="ECO:0007669"/>
    <property type="project" value="UniProtKB-KW"/>
</dbReference>
<keyword evidence="7" id="KW-1185">Reference proteome</keyword>
<keyword evidence="4" id="KW-0862">Zinc</keyword>
<dbReference type="CDD" id="cd16277">
    <property type="entry name" value="metallo-hydrolase-like_MBL-fold"/>
    <property type="match status" value="1"/>
</dbReference>
<dbReference type="EMBL" id="CP073910">
    <property type="protein sequence ID" value="QUT05059.1"/>
    <property type="molecule type" value="Genomic_DNA"/>
</dbReference>
<evidence type="ECO:0000259" key="5">
    <source>
        <dbReference type="SMART" id="SM00849"/>
    </source>
</evidence>
<evidence type="ECO:0000313" key="6">
    <source>
        <dbReference type="EMBL" id="QUT05059.1"/>
    </source>
</evidence>
<dbReference type="KEGG" id="spph:KFK14_18900"/>
<dbReference type="GO" id="GO:0016787">
    <property type="term" value="F:hydrolase activity"/>
    <property type="evidence" value="ECO:0007669"/>
    <property type="project" value="UniProtKB-KW"/>
</dbReference>
<reference evidence="6" key="1">
    <citation type="submission" date="2021-04" db="EMBL/GenBank/DDBJ databases">
        <title>Isolation of p-tert-butylphenol degrading bacteria Sphingobium phenoxybenzoativorans Tas13 from active sludge.</title>
        <authorList>
            <person name="Li Y."/>
        </authorList>
    </citation>
    <scope>NUCLEOTIDE SEQUENCE</scope>
    <source>
        <strain evidence="6">Tas13</strain>
    </source>
</reference>
<evidence type="ECO:0000313" key="7">
    <source>
        <dbReference type="Proteomes" id="UP000681425"/>
    </source>
</evidence>
<name>A0A975K652_9SPHN</name>
<dbReference type="PANTHER" id="PTHR42978">
    <property type="entry name" value="QUORUM-QUENCHING LACTONASE YTNP-RELATED-RELATED"/>
    <property type="match status" value="1"/>
</dbReference>
<feature type="domain" description="Metallo-beta-lactamase" evidence="5">
    <location>
        <begin position="59"/>
        <end position="273"/>
    </location>
</feature>
<accession>A0A975K652</accession>
<comment type="similarity">
    <text evidence="1">Belongs to the metallo-beta-lactamase superfamily.</text>
</comment>
<dbReference type="Proteomes" id="UP000681425">
    <property type="component" value="Chromosome"/>
</dbReference>
<keyword evidence="3" id="KW-0378">Hydrolase</keyword>
<organism evidence="6 7">
    <name type="scientific">Sphingobium phenoxybenzoativorans</name>
    <dbReference type="NCBI Taxonomy" id="1592790"/>
    <lineage>
        <taxon>Bacteria</taxon>
        <taxon>Pseudomonadati</taxon>
        <taxon>Pseudomonadota</taxon>
        <taxon>Alphaproteobacteria</taxon>
        <taxon>Sphingomonadales</taxon>
        <taxon>Sphingomonadaceae</taxon>
        <taxon>Sphingobium</taxon>
    </lineage>
</organism>
<dbReference type="InterPro" id="IPR051013">
    <property type="entry name" value="MBL_superfamily_lactonases"/>
</dbReference>
<sequence>MMDVSLGELRVRQVAELDLALPLDAILPGIGGEDLARLKQWYWDDALSLDPATAQCALSMHSYLVEIDGKKIIIDTCNGNHKDRTMPFLHRLTTPWLERLGELGVAPEDIDMVLFTHLHVDHVGWNTRLEGDRWVPTFPNARYVFGRRDLDYFSTTEAEADLSHQEAFRDSVLPILEAGLADIVEEDAVLHGASGDGVWLRPAFGHTPGCCTVHARRGGPPALFSGDILLHPAQIVRPDLHTSFDRDEALAAQVRQALIEEVADTDTVIFPAHFMQGAAGRIERDGEGFRYRLVGETPPAAA</sequence>
<evidence type="ECO:0000256" key="2">
    <source>
        <dbReference type="ARBA" id="ARBA00022723"/>
    </source>
</evidence>
<protein>
    <submittedName>
        <fullName evidence="6">MBL fold metallo-hydrolase</fullName>
    </submittedName>
</protein>
<evidence type="ECO:0000256" key="4">
    <source>
        <dbReference type="ARBA" id="ARBA00022833"/>
    </source>
</evidence>
<dbReference type="Pfam" id="PF00753">
    <property type="entry name" value="Lactamase_B"/>
    <property type="match status" value="1"/>
</dbReference>
<dbReference type="Gene3D" id="3.60.15.10">
    <property type="entry name" value="Ribonuclease Z/Hydroxyacylglutathione hydrolase-like"/>
    <property type="match status" value="1"/>
</dbReference>
<dbReference type="SUPFAM" id="SSF56281">
    <property type="entry name" value="Metallo-hydrolase/oxidoreductase"/>
    <property type="match status" value="1"/>
</dbReference>
<evidence type="ECO:0000256" key="1">
    <source>
        <dbReference type="ARBA" id="ARBA00007749"/>
    </source>
</evidence>
<dbReference type="InterPro" id="IPR036866">
    <property type="entry name" value="RibonucZ/Hydroxyglut_hydro"/>
</dbReference>
<evidence type="ECO:0000256" key="3">
    <source>
        <dbReference type="ARBA" id="ARBA00022801"/>
    </source>
</evidence>
<dbReference type="RefSeq" id="WP_212608756.1">
    <property type="nucleotide sequence ID" value="NZ_CP073910.1"/>
</dbReference>
<dbReference type="PANTHER" id="PTHR42978:SF6">
    <property type="entry name" value="QUORUM-QUENCHING LACTONASE YTNP-RELATED"/>
    <property type="match status" value="1"/>
</dbReference>
<dbReference type="SMART" id="SM00849">
    <property type="entry name" value="Lactamase_B"/>
    <property type="match status" value="1"/>
</dbReference>
<proteinExistence type="inferred from homology"/>
<dbReference type="InterPro" id="IPR001279">
    <property type="entry name" value="Metallo-B-lactamas"/>
</dbReference>